<evidence type="ECO:0008006" key="4">
    <source>
        <dbReference type="Google" id="ProtNLM"/>
    </source>
</evidence>
<dbReference type="Proteomes" id="UP001642360">
    <property type="component" value="Unassembled WGS sequence"/>
</dbReference>
<reference evidence="2 3" key="1">
    <citation type="submission" date="2024-02" db="EMBL/GenBank/DDBJ databases">
        <authorList>
            <person name="Vignale AGUSTIN F."/>
            <person name="Sosa J E."/>
            <person name="Modenutti C."/>
        </authorList>
    </citation>
    <scope>NUCLEOTIDE SEQUENCE [LARGE SCALE GENOMIC DNA]</scope>
</reference>
<keyword evidence="1" id="KW-0812">Transmembrane</keyword>
<protein>
    <recommendedName>
        <fullName evidence="4">ATP synthase F0 subunit 8</fullName>
    </recommendedName>
</protein>
<comment type="caution">
    <text evidence="2">The sequence shown here is derived from an EMBL/GenBank/DDBJ whole genome shotgun (WGS) entry which is preliminary data.</text>
</comment>
<organism evidence="2 3">
    <name type="scientific">Ilex paraguariensis</name>
    <name type="common">yerba mate</name>
    <dbReference type="NCBI Taxonomy" id="185542"/>
    <lineage>
        <taxon>Eukaryota</taxon>
        <taxon>Viridiplantae</taxon>
        <taxon>Streptophyta</taxon>
        <taxon>Embryophyta</taxon>
        <taxon>Tracheophyta</taxon>
        <taxon>Spermatophyta</taxon>
        <taxon>Magnoliopsida</taxon>
        <taxon>eudicotyledons</taxon>
        <taxon>Gunneridae</taxon>
        <taxon>Pentapetalae</taxon>
        <taxon>asterids</taxon>
        <taxon>campanulids</taxon>
        <taxon>Aquifoliales</taxon>
        <taxon>Aquifoliaceae</taxon>
        <taxon>Ilex</taxon>
    </lineage>
</organism>
<accession>A0ABC8SAF7</accession>
<feature type="transmembrane region" description="Helical" evidence="1">
    <location>
        <begin position="6"/>
        <end position="26"/>
    </location>
</feature>
<sequence length="128" mass="12986">MEILLIYLLFVISGVLIMWFVMYNCLKITENKTRSLESIVGSDGFRHRMRVIVRGGGGGGSRSGSAVGVGGINSSSVMRPTTSASCAGGNGGHNSGAGRVCEGGRTAQTSGAYGSIHGGAEDACGRGG</sequence>
<evidence type="ECO:0000313" key="2">
    <source>
        <dbReference type="EMBL" id="CAK9151437.1"/>
    </source>
</evidence>
<keyword evidence="1" id="KW-1133">Transmembrane helix</keyword>
<evidence type="ECO:0000313" key="3">
    <source>
        <dbReference type="Proteomes" id="UP001642360"/>
    </source>
</evidence>
<dbReference type="AlphaFoldDB" id="A0ABC8SAF7"/>
<keyword evidence="3" id="KW-1185">Reference proteome</keyword>
<gene>
    <name evidence="2" type="ORF">ILEXP_LOCUS19602</name>
</gene>
<name>A0ABC8SAF7_9AQUA</name>
<proteinExistence type="predicted"/>
<evidence type="ECO:0000256" key="1">
    <source>
        <dbReference type="SAM" id="Phobius"/>
    </source>
</evidence>
<dbReference type="EMBL" id="CAUOFW020002136">
    <property type="protein sequence ID" value="CAK9151437.1"/>
    <property type="molecule type" value="Genomic_DNA"/>
</dbReference>
<keyword evidence="1" id="KW-0472">Membrane</keyword>